<evidence type="ECO:0000256" key="1">
    <source>
        <dbReference type="ARBA" id="ARBA00022527"/>
    </source>
</evidence>
<evidence type="ECO:0000256" key="8">
    <source>
        <dbReference type="ARBA" id="ARBA00049014"/>
    </source>
</evidence>
<dbReference type="GO" id="GO:0004713">
    <property type="term" value="F:protein tyrosine kinase activity"/>
    <property type="evidence" value="ECO:0007669"/>
    <property type="project" value="UniProtKB-KW"/>
</dbReference>
<keyword evidence="5" id="KW-0418">Kinase</keyword>
<evidence type="ECO:0000313" key="11">
    <source>
        <dbReference type="EMBL" id="CAF5200346.1"/>
    </source>
</evidence>
<reference evidence="11" key="1">
    <citation type="submission" date="2021-02" db="EMBL/GenBank/DDBJ databases">
        <authorList>
            <person name="Nowell W R."/>
        </authorList>
    </citation>
    <scope>NUCLEOTIDE SEQUENCE</scope>
</reference>
<keyword evidence="3" id="KW-0808">Transferase</keyword>
<evidence type="ECO:0000256" key="5">
    <source>
        <dbReference type="ARBA" id="ARBA00022777"/>
    </source>
</evidence>
<comment type="caution">
    <text evidence="11">The sequence shown here is derived from an EMBL/GenBank/DDBJ whole genome shotgun (WGS) entry which is preliminary data.</text>
</comment>
<accession>A0A8S3IGC2</accession>
<comment type="catalytic activity">
    <reaction evidence="10">
        <text>L-tyrosyl-[protein] + ATP = O-phospho-L-tyrosyl-[protein] + ADP + H(+)</text>
        <dbReference type="Rhea" id="RHEA:10596"/>
        <dbReference type="Rhea" id="RHEA-COMP:10136"/>
        <dbReference type="Rhea" id="RHEA-COMP:20101"/>
        <dbReference type="ChEBI" id="CHEBI:15378"/>
        <dbReference type="ChEBI" id="CHEBI:30616"/>
        <dbReference type="ChEBI" id="CHEBI:46858"/>
        <dbReference type="ChEBI" id="CHEBI:61978"/>
        <dbReference type="ChEBI" id="CHEBI:456216"/>
        <dbReference type="EC" id="2.7.12.2"/>
    </reaction>
</comment>
<organism evidence="11 12">
    <name type="scientific">Rotaria magnacalcarata</name>
    <dbReference type="NCBI Taxonomy" id="392030"/>
    <lineage>
        <taxon>Eukaryota</taxon>
        <taxon>Metazoa</taxon>
        <taxon>Spiralia</taxon>
        <taxon>Gnathifera</taxon>
        <taxon>Rotifera</taxon>
        <taxon>Eurotatoria</taxon>
        <taxon>Bdelloidea</taxon>
        <taxon>Philodinida</taxon>
        <taxon>Philodinidae</taxon>
        <taxon>Rotaria</taxon>
    </lineage>
</organism>
<evidence type="ECO:0000313" key="12">
    <source>
        <dbReference type="Proteomes" id="UP000681720"/>
    </source>
</evidence>
<dbReference type="InterPro" id="IPR052468">
    <property type="entry name" value="Dual_spec_MAPK_kinase"/>
</dbReference>
<dbReference type="AlphaFoldDB" id="A0A8S3IGC2"/>
<dbReference type="Gene3D" id="1.10.510.10">
    <property type="entry name" value="Transferase(Phosphotransferase) domain 1"/>
    <property type="match status" value="1"/>
</dbReference>
<dbReference type="EMBL" id="CAJOBJ010345177">
    <property type="protein sequence ID" value="CAF5200346.1"/>
    <property type="molecule type" value="Genomic_DNA"/>
</dbReference>
<dbReference type="SUPFAM" id="SSF56112">
    <property type="entry name" value="Protein kinase-like (PK-like)"/>
    <property type="match status" value="1"/>
</dbReference>
<dbReference type="GO" id="GO:0004708">
    <property type="term" value="F:MAP kinase kinase activity"/>
    <property type="evidence" value="ECO:0007669"/>
    <property type="project" value="UniProtKB-EC"/>
</dbReference>
<dbReference type="PANTHER" id="PTHR47238">
    <property type="entry name" value="MITOGEN-ACTIVATED PROTEIN KINASE KINASE 5"/>
    <property type="match status" value="1"/>
</dbReference>
<dbReference type="GO" id="GO:0005524">
    <property type="term" value="F:ATP binding"/>
    <property type="evidence" value="ECO:0007669"/>
    <property type="project" value="UniProtKB-KW"/>
</dbReference>
<evidence type="ECO:0000256" key="2">
    <source>
        <dbReference type="ARBA" id="ARBA00022553"/>
    </source>
</evidence>
<name>A0A8S3IGC2_9BILA</name>
<evidence type="ECO:0000256" key="7">
    <source>
        <dbReference type="ARBA" id="ARBA00023137"/>
    </source>
</evidence>
<evidence type="ECO:0000256" key="6">
    <source>
        <dbReference type="ARBA" id="ARBA00022840"/>
    </source>
</evidence>
<comment type="catalytic activity">
    <reaction evidence="9">
        <text>L-threonyl-[protein] + ATP = O-phospho-L-threonyl-[protein] + ADP + H(+)</text>
        <dbReference type="Rhea" id="RHEA:46608"/>
        <dbReference type="Rhea" id="RHEA-COMP:11060"/>
        <dbReference type="Rhea" id="RHEA-COMP:11605"/>
        <dbReference type="ChEBI" id="CHEBI:15378"/>
        <dbReference type="ChEBI" id="CHEBI:30013"/>
        <dbReference type="ChEBI" id="CHEBI:30616"/>
        <dbReference type="ChEBI" id="CHEBI:61977"/>
        <dbReference type="ChEBI" id="CHEBI:456216"/>
        <dbReference type="EC" id="2.7.12.2"/>
    </reaction>
</comment>
<dbReference type="Proteomes" id="UP000681720">
    <property type="component" value="Unassembled WGS sequence"/>
</dbReference>
<proteinExistence type="predicted"/>
<gene>
    <name evidence="11" type="ORF">GIL414_LOCUS76368</name>
</gene>
<evidence type="ECO:0000256" key="4">
    <source>
        <dbReference type="ARBA" id="ARBA00022741"/>
    </source>
</evidence>
<dbReference type="PANTHER" id="PTHR47238:SF2">
    <property type="entry name" value="DUAL SPECIFICITY MITOGEN-ACTIVATED PROTEIN KINASE KINASE HEMIPTEROUS"/>
    <property type="match status" value="1"/>
</dbReference>
<feature type="non-terminal residue" evidence="11">
    <location>
        <position position="1"/>
    </location>
</feature>
<evidence type="ECO:0000256" key="10">
    <source>
        <dbReference type="ARBA" id="ARBA00051693"/>
    </source>
</evidence>
<keyword evidence="1" id="KW-0723">Serine/threonine-protein kinase</keyword>
<keyword evidence="2" id="KW-0597">Phosphoprotein</keyword>
<keyword evidence="7" id="KW-0829">Tyrosine-protein kinase</keyword>
<evidence type="ECO:0000256" key="3">
    <source>
        <dbReference type="ARBA" id="ARBA00022679"/>
    </source>
</evidence>
<dbReference type="GO" id="GO:0004674">
    <property type="term" value="F:protein serine/threonine kinase activity"/>
    <property type="evidence" value="ECO:0007669"/>
    <property type="project" value="UniProtKB-KW"/>
</dbReference>
<dbReference type="GO" id="GO:0006950">
    <property type="term" value="P:response to stress"/>
    <property type="evidence" value="ECO:0007669"/>
    <property type="project" value="UniProtKB-ARBA"/>
</dbReference>
<keyword evidence="6" id="KW-0067">ATP-binding</keyword>
<evidence type="ECO:0000256" key="9">
    <source>
        <dbReference type="ARBA" id="ARBA00049299"/>
    </source>
</evidence>
<dbReference type="InterPro" id="IPR011009">
    <property type="entry name" value="Kinase-like_dom_sf"/>
</dbReference>
<protein>
    <submittedName>
        <fullName evidence="11">Uncharacterized protein</fullName>
    </submittedName>
</protein>
<sequence>IELATNAYPYSNCRSDFDVMSRIVTEDSPQLPAQLLFSDDFRSFVNMCLIKNYKQRPKYAELMIQPFFVQSREQPVDLAGWYNDVTTTAINKPRR</sequence>
<keyword evidence="4" id="KW-0547">Nucleotide-binding</keyword>
<comment type="catalytic activity">
    <reaction evidence="8">
        <text>L-seryl-[protein] + ATP = O-phospho-L-seryl-[protein] + ADP + H(+)</text>
        <dbReference type="Rhea" id="RHEA:17989"/>
        <dbReference type="Rhea" id="RHEA-COMP:9863"/>
        <dbReference type="Rhea" id="RHEA-COMP:11604"/>
        <dbReference type="ChEBI" id="CHEBI:15378"/>
        <dbReference type="ChEBI" id="CHEBI:29999"/>
        <dbReference type="ChEBI" id="CHEBI:30616"/>
        <dbReference type="ChEBI" id="CHEBI:83421"/>
        <dbReference type="ChEBI" id="CHEBI:456216"/>
        <dbReference type="EC" id="2.7.12.2"/>
    </reaction>
</comment>